<accession>A0A2C6KI23</accession>
<evidence type="ECO:0000313" key="3">
    <source>
        <dbReference type="Proteomes" id="UP000221165"/>
    </source>
</evidence>
<evidence type="ECO:0000256" key="1">
    <source>
        <dbReference type="SAM" id="MobiDB-lite"/>
    </source>
</evidence>
<dbReference type="RefSeq" id="XP_067917775.1">
    <property type="nucleotide sequence ID" value="XM_068070248.1"/>
</dbReference>
<dbReference type="Proteomes" id="UP000221165">
    <property type="component" value="Unassembled WGS sequence"/>
</dbReference>
<protein>
    <submittedName>
        <fullName evidence="2">Chloride chloride channel family protein</fullName>
    </submittedName>
</protein>
<sequence length="149" mass="16628">MFTMLFLGQLLVCDHDGVLLGVITKQSLLQAGKQHPEAGLSSSSSSTSSHSSISSPQPGSPDRRPPCRLIEETCALLGNIKSELAAFNRRFFSVVENLDTEMDRREKQQRTKKMKKREEKDDVALPLVQGLDVYLRPPRSTSSSVRDRQ</sequence>
<organism evidence="2 3">
    <name type="scientific">Cystoisospora suis</name>
    <dbReference type="NCBI Taxonomy" id="483139"/>
    <lineage>
        <taxon>Eukaryota</taxon>
        <taxon>Sar</taxon>
        <taxon>Alveolata</taxon>
        <taxon>Apicomplexa</taxon>
        <taxon>Conoidasida</taxon>
        <taxon>Coccidia</taxon>
        <taxon>Eucoccidiorida</taxon>
        <taxon>Eimeriorina</taxon>
        <taxon>Sarcocystidae</taxon>
        <taxon>Cystoisospora</taxon>
    </lineage>
</organism>
<dbReference type="EMBL" id="MIGC01006730">
    <property type="protein sequence ID" value="PHJ16043.1"/>
    <property type="molecule type" value="Genomic_DNA"/>
</dbReference>
<evidence type="ECO:0000313" key="2">
    <source>
        <dbReference type="EMBL" id="PHJ16043.1"/>
    </source>
</evidence>
<feature type="region of interest" description="Disordered" evidence="1">
    <location>
        <begin position="101"/>
        <end position="123"/>
    </location>
</feature>
<dbReference type="VEuPathDB" id="ToxoDB:CSUI_010143"/>
<proteinExistence type="predicted"/>
<feature type="compositionally biased region" description="Low complexity" evidence="1">
    <location>
        <begin position="41"/>
        <end position="55"/>
    </location>
</feature>
<name>A0A2C6KI23_9APIC</name>
<comment type="caution">
    <text evidence="2">The sequence shown here is derived from an EMBL/GenBank/DDBJ whole genome shotgun (WGS) entry which is preliminary data.</text>
</comment>
<reference evidence="2 3" key="1">
    <citation type="journal article" date="2017" name="Int. J. Parasitol.">
        <title>The genome of the protozoan parasite Cystoisospora suis and a reverse vaccinology approach to identify vaccine candidates.</title>
        <authorList>
            <person name="Palmieri N."/>
            <person name="Shrestha A."/>
            <person name="Ruttkowski B."/>
            <person name="Beck T."/>
            <person name="Vogl C."/>
            <person name="Tomley F."/>
            <person name="Blake D.P."/>
            <person name="Joachim A."/>
        </authorList>
    </citation>
    <scope>NUCLEOTIDE SEQUENCE [LARGE SCALE GENOMIC DNA]</scope>
    <source>
        <strain evidence="2 3">Wien I</strain>
    </source>
</reference>
<gene>
    <name evidence="2" type="ORF">CSUI_010143</name>
</gene>
<feature type="region of interest" description="Disordered" evidence="1">
    <location>
        <begin position="34"/>
        <end position="67"/>
    </location>
</feature>
<dbReference type="GeneID" id="94433459"/>
<keyword evidence="3" id="KW-1185">Reference proteome</keyword>
<dbReference type="AlphaFoldDB" id="A0A2C6KI23"/>